<dbReference type="PANTHER" id="PTHR10039:SF17">
    <property type="entry name" value="FUNGAL STAND N-TERMINAL GOODBYE DOMAIN-CONTAINING PROTEIN-RELATED"/>
    <property type="match status" value="1"/>
</dbReference>
<protein>
    <recommendedName>
        <fullName evidence="4">NACHT domain-containing protein</fullName>
    </recommendedName>
</protein>
<dbReference type="Gene3D" id="1.25.40.20">
    <property type="entry name" value="Ankyrin repeat-containing domain"/>
    <property type="match status" value="2"/>
</dbReference>
<feature type="compositionally biased region" description="Basic and acidic residues" evidence="3">
    <location>
        <begin position="1"/>
        <end position="12"/>
    </location>
</feature>
<evidence type="ECO:0000256" key="1">
    <source>
        <dbReference type="ARBA" id="ARBA00022737"/>
    </source>
</evidence>
<dbReference type="SUPFAM" id="SSF52540">
    <property type="entry name" value="P-loop containing nucleoside triphosphate hydrolases"/>
    <property type="match status" value="1"/>
</dbReference>
<dbReference type="PROSITE" id="PS51311">
    <property type="entry name" value="SCGB"/>
    <property type="match status" value="1"/>
</dbReference>
<dbReference type="InterPro" id="IPR016126">
    <property type="entry name" value="Secretoglobin"/>
</dbReference>
<keyword evidence="2" id="KW-0040">ANK repeat</keyword>
<name>A0A6A6CNZ6_ZASCE</name>
<dbReference type="InterPro" id="IPR007111">
    <property type="entry name" value="NACHT_NTPase"/>
</dbReference>
<proteinExistence type="predicted"/>
<evidence type="ECO:0000313" key="5">
    <source>
        <dbReference type="EMBL" id="KAF2168781.1"/>
    </source>
</evidence>
<dbReference type="Gene3D" id="3.40.50.1820">
    <property type="entry name" value="alpha/beta hydrolase"/>
    <property type="match status" value="1"/>
</dbReference>
<dbReference type="OrthoDB" id="3640557at2759"/>
<keyword evidence="6" id="KW-1185">Reference proteome</keyword>
<dbReference type="PROSITE" id="PS50837">
    <property type="entry name" value="NACHT"/>
    <property type="match status" value="1"/>
</dbReference>
<evidence type="ECO:0000313" key="6">
    <source>
        <dbReference type="Proteomes" id="UP000799537"/>
    </source>
</evidence>
<dbReference type="RefSeq" id="XP_033669670.1">
    <property type="nucleotide sequence ID" value="XM_033805556.1"/>
</dbReference>
<sequence length="1319" mass="146304">MSLTRRFKDALRSSRGAASERWSTARGREEEEEPIAQNSTGRQSPNVNDLAPLPVGGASYKCSLVSISRQRPSELSAGSNISLIVIPGLRDHGLAGGKQGIRDSWLCAAFDLVFYFDYPRDVLVRNDTGQVDRCAEELLRLADATHGSSKGLVLLLCHGMGGILAKKAFCFGQATGARRGNSIKGIIFFGTPHQSSALCDFPTVLCNILTTVYHGELKANVHASIKKKAADLSAASDEFARRSSALHMSSFYEECVTAPVDYIIVDKSAATISSTAEQPIALPVDHHEMCQTLGSRKEVRDLVGKVIQHTIWELLELATRTYLHDPTDVRFANTSSSIAQQGIIHVQTQNIYLHWQCISATLKHINVREWFRTLCLDCFLPASPPPNTRHDAISLFGRESHIADHTPGTLGWVESDPTYSNWRTASSSHTLLVSGYAGCGKSVLSFHVTEALRATLDSESLTCRYFFDGTIQEQSNLCNLFRSLIYQFITVRRKLTRIVKKEFNADPAILSDSRRLWRLFSKLATHKRTRTLWLVIDALDECNPDDQKILIRDLLGLTTLGGMANVKILVTCRTHSAAASAFPTDLSSATRLKLEDKAACIRSDVDRHIEEHVMNLVKDHRCPEPKREALETALKNRSEATFLWISLTLSVLHERRLAANDDIFQIVNAFPSGLTQIYDTILNAIPKQDFDAAIKVLRTISASNRRLNVAELNAIISIQDEHQSLAELRGDVSLADENFVEKLLAGLVNIRDGQFALVHHTLKEFILDRDRSEAESHNIVAQATTRYLLLEDFQFDIFQDQSPQTPISPERVHFLQKAIVEDEAHGIMGDLFKEPAELSRDALLAAANRFELFDYAARFWHMHFAKCQNNSLQALQESALELYSADKQENWYHYLCHVDTTFSELPSQPDPLTLACLLGHVTSVAALTLEQDSITCGDGIYWAARNGHADVLKILLPVTSPSVQDTQTHGKSPLAAASEQGHLECVQCLLRSNLFAVNQRGERLRTALSLAAAQGHLHVISEILARDETDPNLTGRMGRTALIEAVYSESVPAVRKLLSDKRTHAGHLDNKNRSALSWACEYGLVEIAKVLLLHHRTGKRDPRDWAQKQLEYGSGGCEKDSEGWTPLMYAVTSSNLELVRLLLHKSNVQVSDEDNSGRNAISHAAQRSNTAILKHLILKDDTCTDTKDENGWSPLAWTLDPPERVANARVLLPFHCQGLENSEGLAMFILATRWGASRIASSLIDERTFAINTVSAEGRTALSFASERGNDVLVWQLLHTEGVDIDLADESGMTPSSWARAGGHSDIVRLLSKYAAKSQ</sequence>
<accession>A0A6A6CNZ6</accession>
<dbReference type="InterPro" id="IPR002110">
    <property type="entry name" value="Ankyrin_rpt"/>
</dbReference>
<gene>
    <name evidence="5" type="ORF">M409DRAFT_20798</name>
</gene>
<dbReference type="PANTHER" id="PTHR10039">
    <property type="entry name" value="AMELOGENIN"/>
    <property type="match status" value="1"/>
</dbReference>
<dbReference type="Pfam" id="PF12796">
    <property type="entry name" value="Ank_2"/>
    <property type="match status" value="3"/>
</dbReference>
<feature type="repeat" description="ANK" evidence="2">
    <location>
        <begin position="1122"/>
        <end position="1143"/>
    </location>
</feature>
<reference evidence="5" key="1">
    <citation type="journal article" date="2020" name="Stud. Mycol.">
        <title>101 Dothideomycetes genomes: a test case for predicting lifestyles and emergence of pathogens.</title>
        <authorList>
            <person name="Haridas S."/>
            <person name="Albert R."/>
            <person name="Binder M."/>
            <person name="Bloem J."/>
            <person name="Labutti K."/>
            <person name="Salamov A."/>
            <person name="Andreopoulos B."/>
            <person name="Baker S."/>
            <person name="Barry K."/>
            <person name="Bills G."/>
            <person name="Bluhm B."/>
            <person name="Cannon C."/>
            <person name="Castanera R."/>
            <person name="Culley D."/>
            <person name="Daum C."/>
            <person name="Ezra D."/>
            <person name="Gonzalez J."/>
            <person name="Henrissat B."/>
            <person name="Kuo A."/>
            <person name="Liang C."/>
            <person name="Lipzen A."/>
            <person name="Lutzoni F."/>
            <person name="Magnuson J."/>
            <person name="Mondo S."/>
            <person name="Nolan M."/>
            <person name="Ohm R."/>
            <person name="Pangilinan J."/>
            <person name="Park H.-J."/>
            <person name="Ramirez L."/>
            <person name="Alfaro M."/>
            <person name="Sun H."/>
            <person name="Tritt A."/>
            <person name="Yoshinaga Y."/>
            <person name="Zwiers L.-H."/>
            <person name="Turgeon B."/>
            <person name="Goodwin S."/>
            <person name="Spatafora J."/>
            <person name="Crous P."/>
            <person name="Grigoriev I."/>
        </authorList>
    </citation>
    <scope>NUCLEOTIDE SEQUENCE</scope>
    <source>
        <strain evidence="5">ATCC 36951</strain>
    </source>
</reference>
<dbReference type="SUPFAM" id="SSF48403">
    <property type="entry name" value="Ankyrin repeat"/>
    <property type="match status" value="1"/>
</dbReference>
<dbReference type="GeneID" id="54558828"/>
<evidence type="ECO:0000259" key="4">
    <source>
        <dbReference type="PROSITE" id="PS50837"/>
    </source>
</evidence>
<feature type="region of interest" description="Disordered" evidence="3">
    <location>
        <begin position="1"/>
        <end position="50"/>
    </location>
</feature>
<dbReference type="EMBL" id="ML993589">
    <property type="protein sequence ID" value="KAF2168781.1"/>
    <property type="molecule type" value="Genomic_DNA"/>
</dbReference>
<dbReference type="Pfam" id="PF24883">
    <property type="entry name" value="NPHP3_N"/>
    <property type="match status" value="1"/>
</dbReference>
<organism evidence="5 6">
    <name type="scientific">Zasmidium cellare ATCC 36951</name>
    <dbReference type="NCBI Taxonomy" id="1080233"/>
    <lineage>
        <taxon>Eukaryota</taxon>
        <taxon>Fungi</taxon>
        <taxon>Dikarya</taxon>
        <taxon>Ascomycota</taxon>
        <taxon>Pezizomycotina</taxon>
        <taxon>Dothideomycetes</taxon>
        <taxon>Dothideomycetidae</taxon>
        <taxon>Mycosphaerellales</taxon>
        <taxon>Mycosphaerellaceae</taxon>
        <taxon>Zasmidium</taxon>
    </lineage>
</organism>
<dbReference type="PROSITE" id="PS50088">
    <property type="entry name" value="ANK_REPEAT"/>
    <property type="match status" value="2"/>
</dbReference>
<evidence type="ECO:0000256" key="2">
    <source>
        <dbReference type="PROSITE-ProRule" id="PRU00023"/>
    </source>
</evidence>
<feature type="domain" description="NACHT" evidence="4">
    <location>
        <begin position="429"/>
        <end position="574"/>
    </location>
</feature>
<feature type="repeat" description="ANK" evidence="2">
    <location>
        <begin position="1257"/>
        <end position="1290"/>
    </location>
</feature>
<dbReference type="SUPFAM" id="SSF53474">
    <property type="entry name" value="alpha/beta-Hydrolases"/>
    <property type="match status" value="1"/>
</dbReference>
<evidence type="ECO:0000256" key="3">
    <source>
        <dbReference type="SAM" id="MobiDB-lite"/>
    </source>
</evidence>
<dbReference type="PROSITE" id="PS50297">
    <property type="entry name" value="ANK_REP_REGION"/>
    <property type="match status" value="1"/>
</dbReference>
<dbReference type="InterPro" id="IPR036770">
    <property type="entry name" value="Ankyrin_rpt-contain_sf"/>
</dbReference>
<dbReference type="InterPro" id="IPR027417">
    <property type="entry name" value="P-loop_NTPase"/>
</dbReference>
<dbReference type="InterPro" id="IPR056884">
    <property type="entry name" value="NPHP3-like_N"/>
</dbReference>
<feature type="compositionally biased region" description="Polar residues" evidence="3">
    <location>
        <begin position="36"/>
        <end position="47"/>
    </location>
</feature>
<dbReference type="SMART" id="SM00248">
    <property type="entry name" value="ANK"/>
    <property type="match status" value="8"/>
</dbReference>
<keyword evidence="1" id="KW-0677">Repeat</keyword>
<dbReference type="Proteomes" id="UP000799537">
    <property type="component" value="Unassembled WGS sequence"/>
</dbReference>
<dbReference type="InterPro" id="IPR029058">
    <property type="entry name" value="AB_hydrolase_fold"/>
</dbReference>
<dbReference type="Gene3D" id="3.40.50.300">
    <property type="entry name" value="P-loop containing nucleotide triphosphate hydrolases"/>
    <property type="match status" value="1"/>
</dbReference>